<feature type="domain" description="TGS" evidence="2">
    <location>
        <begin position="313"/>
        <end position="387"/>
    </location>
</feature>
<sequence>MPTNLPPEARAKWIKVMEARTLEEKIAALEEFISAVPKHKGTENLMLWATRRLSQLKEELEEKKRRKVGFGPRFFVEKEGSAQLVMLGWPSSGKTLLLAKLTNAKVEASPIPFSTTLPQPGMMKFEDVLLQLVDAPSLPFGLGEKVSWYGRTIGLARNADGVILVVDLSRDVDKQLKSAVQELEENGILLGKRKAVVSFTKTSAGGINIVVIGRLIDATPDDVRKLLLDYRIHHGIVRIIGEASIDDVEAAILGNRDYKPSVIVGNKLDIAGQDSVEVLGQLARKLGVPYLAVSALRGDNLSLLPKMCFESLELIRIYTKQPSGEVARKPLVLRKGATVLDVARAIHSSFAENFKYARIWGPSAKYPGERVGKDHVLKDGDVVEIRA</sequence>
<dbReference type="Pfam" id="PF16897">
    <property type="entry name" value="MMR_HSR1_Xtn"/>
    <property type="match status" value="1"/>
</dbReference>
<keyword evidence="1" id="KW-0342">GTP-binding</keyword>
<dbReference type="CDD" id="cd01666">
    <property type="entry name" value="TGS_DRG"/>
    <property type="match status" value="1"/>
</dbReference>
<dbReference type="PANTHER" id="PTHR43127">
    <property type="entry name" value="DEVELOPMENTALLY-REGULATED GTP-BINDING PROTEIN 2"/>
    <property type="match status" value="1"/>
</dbReference>
<evidence type="ECO:0000259" key="2">
    <source>
        <dbReference type="PROSITE" id="PS51880"/>
    </source>
</evidence>
<dbReference type="AlphaFoldDB" id="A0A7C1E4U5"/>
<dbReference type="InterPro" id="IPR012675">
    <property type="entry name" value="Beta-grasp_dom_sf"/>
</dbReference>
<dbReference type="Gene3D" id="3.10.20.30">
    <property type="match status" value="1"/>
</dbReference>
<proteinExistence type="predicted"/>
<comment type="caution">
    <text evidence="3">The sequence shown here is derived from an EMBL/GenBank/DDBJ whole genome shotgun (WGS) entry which is preliminary data.</text>
</comment>
<dbReference type="InterPro" id="IPR027417">
    <property type="entry name" value="P-loop_NTPase"/>
</dbReference>
<dbReference type="InterPro" id="IPR012676">
    <property type="entry name" value="TGS-like"/>
</dbReference>
<evidence type="ECO:0000313" key="3">
    <source>
        <dbReference type="EMBL" id="HDS10183.1"/>
    </source>
</evidence>
<dbReference type="PROSITE" id="PS51880">
    <property type="entry name" value="TGS"/>
    <property type="match status" value="1"/>
</dbReference>
<dbReference type="Gene3D" id="3.40.50.300">
    <property type="entry name" value="P-loop containing nucleotide triphosphate hydrolases"/>
    <property type="match status" value="2"/>
</dbReference>
<dbReference type="PRINTS" id="PR00326">
    <property type="entry name" value="GTP1OBG"/>
</dbReference>
<dbReference type="Pfam" id="PF01926">
    <property type="entry name" value="MMR_HSR1"/>
    <property type="match status" value="1"/>
</dbReference>
<dbReference type="InterPro" id="IPR006073">
    <property type="entry name" value="GTP-bd"/>
</dbReference>
<dbReference type="GO" id="GO:0005525">
    <property type="term" value="F:GTP binding"/>
    <property type="evidence" value="ECO:0007669"/>
    <property type="project" value="UniProtKB-KW"/>
</dbReference>
<gene>
    <name evidence="3" type="ORF">ENO04_00960</name>
</gene>
<reference evidence="3" key="1">
    <citation type="journal article" date="2020" name="mSystems">
        <title>Genome- and Community-Level Interaction Insights into Carbon Utilization and Element Cycling Functions of Hydrothermarchaeota in Hydrothermal Sediment.</title>
        <authorList>
            <person name="Zhou Z."/>
            <person name="Liu Y."/>
            <person name="Xu W."/>
            <person name="Pan J."/>
            <person name="Luo Z.H."/>
            <person name="Li M."/>
        </authorList>
    </citation>
    <scope>NUCLEOTIDE SEQUENCE [LARGE SCALE GENOMIC DNA]</scope>
    <source>
        <strain evidence="3">SpSt-123</strain>
    </source>
</reference>
<dbReference type="GO" id="GO:0003924">
    <property type="term" value="F:GTPase activity"/>
    <property type="evidence" value="ECO:0007669"/>
    <property type="project" value="InterPro"/>
</dbReference>
<dbReference type="Pfam" id="PF02824">
    <property type="entry name" value="TGS"/>
    <property type="match status" value="1"/>
</dbReference>
<protein>
    <submittedName>
        <fullName evidence="3">TGS domain-containing protein</fullName>
    </submittedName>
</protein>
<evidence type="ECO:0000256" key="1">
    <source>
        <dbReference type="ARBA" id="ARBA00023134"/>
    </source>
</evidence>
<accession>A0A7C1E4U5</accession>
<dbReference type="InterPro" id="IPR031662">
    <property type="entry name" value="GTP-binding_2"/>
</dbReference>
<keyword evidence="1" id="KW-0547">Nucleotide-binding</keyword>
<dbReference type="SUPFAM" id="SSF52540">
    <property type="entry name" value="P-loop containing nucleoside triphosphate hydrolases"/>
    <property type="match status" value="1"/>
</dbReference>
<dbReference type="SUPFAM" id="SSF81271">
    <property type="entry name" value="TGS-like"/>
    <property type="match status" value="1"/>
</dbReference>
<organism evidence="3">
    <name type="scientific">Fervidicoccus fontis</name>
    <dbReference type="NCBI Taxonomy" id="683846"/>
    <lineage>
        <taxon>Archaea</taxon>
        <taxon>Thermoproteota</taxon>
        <taxon>Thermoprotei</taxon>
        <taxon>Fervidicoccales</taxon>
        <taxon>Fervidicoccaceae</taxon>
        <taxon>Fervidicoccus</taxon>
    </lineage>
</organism>
<dbReference type="InterPro" id="IPR004095">
    <property type="entry name" value="TGS"/>
</dbReference>
<name>A0A7C1E4U5_9CREN</name>
<dbReference type="InterPro" id="IPR045001">
    <property type="entry name" value="DRG"/>
</dbReference>
<dbReference type="EMBL" id="DSDY01000035">
    <property type="protein sequence ID" value="HDS10183.1"/>
    <property type="molecule type" value="Genomic_DNA"/>
</dbReference>